<feature type="domain" description="Protein kinase" evidence="13">
    <location>
        <begin position="843"/>
        <end position="1157"/>
    </location>
</feature>
<dbReference type="CDD" id="cd00192">
    <property type="entry name" value="PTKc"/>
    <property type="match status" value="1"/>
</dbReference>
<keyword evidence="4" id="KW-0732">Signal</keyword>
<dbReference type="PRINTS" id="PR01176">
    <property type="entry name" value="GABABRECEPTR"/>
</dbReference>
<evidence type="ECO:0000313" key="15">
    <source>
        <dbReference type="Proteomes" id="UP001487740"/>
    </source>
</evidence>
<dbReference type="InterPro" id="IPR011009">
    <property type="entry name" value="Kinase-like_dom_sf"/>
</dbReference>
<evidence type="ECO:0000259" key="13">
    <source>
        <dbReference type="PROSITE" id="PS50011"/>
    </source>
</evidence>
<dbReference type="GO" id="GO:0007169">
    <property type="term" value="P:cell surface receptor protein tyrosine kinase signaling pathway"/>
    <property type="evidence" value="ECO:0007669"/>
    <property type="project" value="TreeGrafter"/>
</dbReference>
<gene>
    <name evidence="14" type="ORF">O3P69_009524</name>
</gene>
<evidence type="ECO:0000256" key="1">
    <source>
        <dbReference type="ARBA" id="ARBA00004651"/>
    </source>
</evidence>
<dbReference type="GO" id="GO:0004930">
    <property type="term" value="F:G protein-coupled receptor activity"/>
    <property type="evidence" value="ECO:0007669"/>
    <property type="project" value="UniProtKB-KW"/>
</dbReference>
<dbReference type="SMART" id="SM00219">
    <property type="entry name" value="TyrKc"/>
    <property type="match status" value="1"/>
</dbReference>
<dbReference type="FunFam" id="1.10.510.10:FF:001227">
    <property type="entry name" value="Tyrosine-protein kinase receptor"/>
    <property type="match status" value="1"/>
</dbReference>
<evidence type="ECO:0000256" key="5">
    <source>
        <dbReference type="ARBA" id="ARBA00022989"/>
    </source>
</evidence>
<dbReference type="InterPro" id="IPR001828">
    <property type="entry name" value="ANF_lig-bd_rcpt"/>
</dbReference>
<keyword evidence="6" id="KW-0297">G-protein coupled receptor</keyword>
<dbReference type="FunFam" id="3.40.50.2300:FF:000063">
    <property type="entry name" value="Gamma-aminobutyric acid type B receptor subunit"/>
    <property type="match status" value="1"/>
</dbReference>
<dbReference type="GO" id="GO:0005524">
    <property type="term" value="F:ATP binding"/>
    <property type="evidence" value="ECO:0007669"/>
    <property type="project" value="InterPro"/>
</dbReference>
<dbReference type="GO" id="GO:0005886">
    <property type="term" value="C:plasma membrane"/>
    <property type="evidence" value="ECO:0007669"/>
    <property type="project" value="UniProtKB-SubCell"/>
</dbReference>
<reference evidence="14 15" key="1">
    <citation type="submission" date="2023-03" db="EMBL/GenBank/DDBJ databases">
        <title>High-quality genome of Scylla paramamosain provides insights in environmental adaptation.</title>
        <authorList>
            <person name="Zhang L."/>
        </authorList>
    </citation>
    <scope>NUCLEOTIDE SEQUENCE [LARGE SCALE GENOMIC DNA]</scope>
    <source>
        <strain evidence="14">LZ_2023a</strain>
        <tissue evidence="14">Muscle</tissue>
    </source>
</reference>
<evidence type="ECO:0000313" key="14">
    <source>
        <dbReference type="EMBL" id="KAK8378855.1"/>
    </source>
</evidence>
<dbReference type="Pfam" id="PF01094">
    <property type="entry name" value="ANF_receptor"/>
    <property type="match status" value="1"/>
</dbReference>
<name>A0AAW0SVX8_SCYPA</name>
<keyword evidence="7 12" id="KW-0472">Membrane</keyword>
<protein>
    <recommendedName>
        <fullName evidence="11">Gamma-aminobutyric acid type B receptor subunit 2</fullName>
    </recommendedName>
</protein>
<keyword evidence="8" id="KW-0675">Receptor</keyword>
<dbReference type="PANTHER" id="PTHR24416:SF489">
    <property type="entry name" value="PROTEIN KINASE DOMAIN-CONTAINING PROTEIN"/>
    <property type="match status" value="1"/>
</dbReference>
<dbReference type="PRINTS" id="PR00109">
    <property type="entry name" value="TYRKINASE"/>
</dbReference>
<dbReference type="PROSITE" id="PS50011">
    <property type="entry name" value="PROTEIN_KINASE_DOM"/>
    <property type="match status" value="1"/>
</dbReference>
<evidence type="ECO:0000256" key="4">
    <source>
        <dbReference type="ARBA" id="ARBA00022729"/>
    </source>
</evidence>
<dbReference type="GO" id="GO:0043235">
    <property type="term" value="C:receptor complex"/>
    <property type="evidence" value="ECO:0007669"/>
    <property type="project" value="TreeGrafter"/>
</dbReference>
<comment type="subcellular location">
    <subcellularLocation>
        <location evidence="1">Cell membrane</location>
        <topology evidence="1">Multi-pass membrane protein</topology>
    </subcellularLocation>
</comment>
<dbReference type="PROSITE" id="PS00109">
    <property type="entry name" value="PROTEIN_KINASE_TYR"/>
    <property type="match status" value="1"/>
</dbReference>
<dbReference type="PANTHER" id="PTHR24416">
    <property type="entry name" value="TYROSINE-PROTEIN KINASE RECEPTOR"/>
    <property type="match status" value="1"/>
</dbReference>
<dbReference type="InterPro" id="IPR050122">
    <property type="entry name" value="RTK"/>
</dbReference>
<keyword evidence="10" id="KW-0807">Transducer</keyword>
<sequence>MKGFLEYPYPAPPSTVAPCLGPEHINRDIKPQHLYVNEREQALTMLTSPHVPHQLMTRIVAIFLKEWLGYVVEQMKPDRTHLAMSKSSMEVQIPEAMVNLKVWVPPGYNLEPITTEFDTSSYLGSGGRFGWFLPASLLDSNTFILEHWRSFITKDSPALRIFHRTPEELKTLSHKVRDPVSQEYYCPDDLEEEVQCNGGIFSPPWCQASSAICAVLFTSKADSEIASFLHTQILTMRAYVRVAYIGPHLDHSFLEANLRLPGQGINRSVLVFHWWPSVLLQPFNFTSVSFPPCIDSSQVSGSPSTFFQCKYEMHPFHKFVWKKLERYAKFAYEALHMVQVSNLQFSEVLDIYNTWGDIRGPDTLDQVACSWMKKNKVHWEHWHSGRILHELRLVGLFPILGNETERFKFLAPGAVAAYFMAVEAVNKNTSILKDYKIRSIVLNGACNSAIVMRKFIQILQRSSSQGFYNTMIGFVGPACSDTIEPIAGVSKYFNIPIISYAAEGAIFSGQDDYPYFFRTIPENRIFGYVYKHLFRSMGWRRIASLVEEGHRYSEYLTVLEELLQEHNMTLDKKEFSDERKTSDVISKLQMLKKEKYRIIIGNFYQDVACEVLCGASHLGMTGKEGYLWFLPHWFTKNWYDTDALESNSNCSTEQMSAALEGHMSLSYRYFAEDSQIMQTGQTVSEWKVEYTKAIKEYDNVAESDYAGFTYDAVWVYALALDKLFKEDPSYAADLRATNTTQAFIKKISGTSFNGVSGHINFNADRSDGGETRNSRLTDIIVWQFQSGEYVKVATYHPKSPLADLGELHIYKDRFTWPSGMQPDDGSEKCVVEGFRNFLNLTCTQAVVVLCTICFGSLTLVLLVCFFLFKRRYEKKLEKMQELWRGRPLFEIFDGWEIPRDKVCLFDSQGWVAVAVKTLKLGSTISEKLDFLSEAEMMKNFEHENIVHLLGVCTKTEPIYTVMEFMLYGDLKTYLLARRNLVNEKSRNDDDEVSNKRLTSMAVDIARGLAYLAQMKYVHRDVACRNCLVNANRTVKLADFGMTRPMYENNYYKFHRKGMLPVRWMAPESLTEGVFTTMSDIWSYGVLLYEIVTFGAFPFQGLTNDQVLEHVKAGHTIAIPRGVKPQLDMLLRLCWHRAPSRRPPIHQIIEQLTNHPRLISPCLDSPQSSVQCEDTRSLEIIPDKTRKSSLSINHRLQNMALPSSRRRSMSGNMVMNVPPLTTSLSEDGMIVAAHSNLDALNLNHVMLEEGEPGEDPLLPPAQYVSSRYVSLAHKEQHKERESLVGGHEGDYCTTDISRDLWTNVTPV</sequence>
<dbReference type="GO" id="GO:0004714">
    <property type="term" value="F:transmembrane receptor protein tyrosine kinase activity"/>
    <property type="evidence" value="ECO:0007669"/>
    <property type="project" value="TreeGrafter"/>
</dbReference>
<evidence type="ECO:0000256" key="8">
    <source>
        <dbReference type="ARBA" id="ARBA00023170"/>
    </source>
</evidence>
<keyword evidence="9" id="KW-0325">Glycoprotein</keyword>
<dbReference type="Gene3D" id="1.10.510.10">
    <property type="entry name" value="Transferase(Phosphotransferase) domain 1"/>
    <property type="match status" value="1"/>
</dbReference>
<dbReference type="InterPro" id="IPR008266">
    <property type="entry name" value="Tyr_kinase_AS"/>
</dbReference>
<organism evidence="14 15">
    <name type="scientific">Scylla paramamosain</name>
    <name type="common">Mud crab</name>
    <dbReference type="NCBI Taxonomy" id="85552"/>
    <lineage>
        <taxon>Eukaryota</taxon>
        <taxon>Metazoa</taxon>
        <taxon>Ecdysozoa</taxon>
        <taxon>Arthropoda</taxon>
        <taxon>Crustacea</taxon>
        <taxon>Multicrustacea</taxon>
        <taxon>Malacostraca</taxon>
        <taxon>Eumalacostraca</taxon>
        <taxon>Eucarida</taxon>
        <taxon>Decapoda</taxon>
        <taxon>Pleocyemata</taxon>
        <taxon>Brachyura</taxon>
        <taxon>Eubrachyura</taxon>
        <taxon>Portunoidea</taxon>
        <taxon>Portunidae</taxon>
        <taxon>Portuninae</taxon>
        <taxon>Scylla</taxon>
    </lineage>
</organism>
<keyword evidence="2" id="KW-1003">Cell membrane</keyword>
<keyword evidence="3 12" id="KW-0812">Transmembrane</keyword>
<evidence type="ECO:0000256" key="6">
    <source>
        <dbReference type="ARBA" id="ARBA00023040"/>
    </source>
</evidence>
<dbReference type="CDD" id="cd06366">
    <property type="entry name" value="PBP1_GABAb_receptor"/>
    <property type="match status" value="1"/>
</dbReference>
<dbReference type="PRINTS" id="PR01177">
    <property type="entry name" value="GABAB1RECPTR"/>
</dbReference>
<keyword evidence="5 12" id="KW-1133">Transmembrane helix</keyword>
<evidence type="ECO:0000256" key="12">
    <source>
        <dbReference type="SAM" id="Phobius"/>
    </source>
</evidence>
<dbReference type="Pfam" id="PF07714">
    <property type="entry name" value="PK_Tyr_Ser-Thr"/>
    <property type="match status" value="1"/>
</dbReference>
<feature type="transmembrane region" description="Helical" evidence="12">
    <location>
        <begin position="845"/>
        <end position="868"/>
    </location>
</feature>
<dbReference type="SUPFAM" id="SSF56112">
    <property type="entry name" value="Protein kinase-like (PK-like)"/>
    <property type="match status" value="1"/>
</dbReference>
<dbReference type="SUPFAM" id="SSF53822">
    <property type="entry name" value="Periplasmic binding protein-like I"/>
    <property type="match status" value="1"/>
</dbReference>
<accession>A0AAW0SVX8</accession>
<evidence type="ECO:0000256" key="10">
    <source>
        <dbReference type="ARBA" id="ARBA00023224"/>
    </source>
</evidence>
<dbReference type="Proteomes" id="UP001487740">
    <property type="component" value="Unassembled WGS sequence"/>
</dbReference>
<dbReference type="InterPro" id="IPR000719">
    <property type="entry name" value="Prot_kinase_dom"/>
</dbReference>
<evidence type="ECO:0000256" key="9">
    <source>
        <dbReference type="ARBA" id="ARBA00023180"/>
    </source>
</evidence>
<comment type="caution">
    <text evidence="14">The sequence shown here is derived from an EMBL/GenBank/DDBJ whole genome shotgun (WGS) entry which is preliminary data.</text>
</comment>
<dbReference type="EMBL" id="JARAKH010000044">
    <property type="protein sequence ID" value="KAK8378855.1"/>
    <property type="molecule type" value="Genomic_DNA"/>
</dbReference>
<evidence type="ECO:0000256" key="7">
    <source>
        <dbReference type="ARBA" id="ARBA00023136"/>
    </source>
</evidence>
<dbReference type="InterPro" id="IPR001245">
    <property type="entry name" value="Ser-Thr/Tyr_kinase_cat_dom"/>
</dbReference>
<dbReference type="InterPro" id="IPR020635">
    <property type="entry name" value="Tyr_kinase_cat_dom"/>
</dbReference>
<dbReference type="Gene3D" id="3.30.200.20">
    <property type="entry name" value="Phosphorylase Kinase, domain 1"/>
    <property type="match status" value="1"/>
</dbReference>
<dbReference type="Gene3D" id="3.40.50.2300">
    <property type="match status" value="2"/>
</dbReference>
<dbReference type="InterPro" id="IPR028082">
    <property type="entry name" value="Peripla_BP_I"/>
</dbReference>
<evidence type="ECO:0000256" key="2">
    <source>
        <dbReference type="ARBA" id="ARBA00022475"/>
    </source>
</evidence>
<keyword evidence="15" id="KW-1185">Reference proteome</keyword>
<evidence type="ECO:0000256" key="3">
    <source>
        <dbReference type="ARBA" id="ARBA00022692"/>
    </source>
</evidence>
<evidence type="ECO:0000256" key="11">
    <source>
        <dbReference type="ARBA" id="ARBA00073785"/>
    </source>
</evidence>
<proteinExistence type="predicted"/>